<dbReference type="PANTHER" id="PTHR11070:SF45">
    <property type="entry name" value="DNA 3'-5' HELICASE"/>
    <property type="match status" value="1"/>
</dbReference>
<evidence type="ECO:0000256" key="1">
    <source>
        <dbReference type="ARBA" id="ARBA00022741"/>
    </source>
</evidence>
<keyword evidence="3 5" id="KW-0347">Helicase</keyword>
<dbReference type="GO" id="GO:0000725">
    <property type="term" value="P:recombinational repair"/>
    <property type="evidence" value="ECO:0007669"/>
    <property type="project" value="TreeGrafter"/>
</dbReference>
<dbReference type="Gene3D" id="1.10.10.160">
    <property type="match status" value="1"/>
</dbReference>
<evidence type="ECO:0000259" key="6">
    <source>
        <dbReference type="PROSITE" id="PS51198"/>
    </source>
</evidence>
<dbReference type="GO" id="GO:0005829">
    <property type="term" value="C:cytosol"/>
    <property type="evidence" value="ECO:0007669"/>
    <property type="project" value="TreeGrafter"/>
</dbReference>
<keyword evidence="1 5" id="KW-0547">Nucleotide-binding</keyword>
<feature type="binding site" evidence="5">
    <location>
        <begin position="213"/>
        <end position="220"/>
    </location>
    <ligand>
        <name>ATP</name>
        <dbReference type="ChEBI" id="CHEBI:30616"/>
    </ligand>
</feature>
<dbReference type="Proteomes" id="UP000225548">
    <property type="component" value="Unassembled WGS sequence"/>
</dbReference>
<dbReference type="InterPro" id="IPR000212">
    <property type="entry name" value="DNA_helicase_UvrD/REP"/>
</dbReference>
<evidence type="ECO:0000313" key="8">
    <source>
        <dbReference type="Proteomes" id="UP000225548"/>
    </source>
</evidence>
<dbReference type="SUPFAM" id="SSF52540">
    <property type="entry name" value="P-loop containing nucleoside triphosphate hydrolases"/>
    <property type="match status" value="1"/>
</dbReference>
<comment type="caution">
    <text evidence="7">The sequence shown here is derived from an EMBL/GenBank/DDBJ whole genome shotgun (WGS) entry which is preliminary data.</text>
</comment>
<organism evidence="7 8">
    <name type="scientific">Sanguibacter antarcticus</name>
    <dbReference type="NCBI Taxonomy" id="372484"/>
    <lineage>
        <taxon>Bacteria</taxon>
        <taxon>Bacillati</taxon>
        <taxon>Actinomycetota</taxon>
        <taxon>Actinomycetes</taxon>
        <taxon>Micrococcales</taxon>
        <taxon>Sanguibacteraceae</taxon>
        <taxon>Sanguibacter</taxon>
    </lineage>
</organism>
<evidence type="ECO:0000256" key="4">
    <source>
        <dbReference type="ARBA" id="ARBA00022840"/>
    </source>
</evidence>
<dbReference type="InterPro" id="IPR027417">
    <property type="entry name" value="P-loop_NTPase"/>
</dbReference>
<evidence type="ECO:0000256" key="3">
    <source>
        <dbReference type="ARBA" id="ARBA00022806"/>
    </source>
</evidence>
<evidence type="ECO:0000313" key="7">
    <source>
        <dbReference type="EMBL" id="PFG34056.1"/>
    </source>
</evidence>
<evidence type="ECO:0000256" key="2">
    <source>
        <dbReference type="ARBA" id="ARBA00022801"/>
    </source>
</evidence>
<dbReference type="RefSeq" id="WP_169925379.1">
    <property type="nucleotide sequence ID" value="NZ_PDJG01000001.1"/>
</dbReference>
<reference evidence="7 8" key="1">
    <citation type="submission" date="2017-10" db="EMBL/GenBank/DDBJ databases">
        <title>Sequencing the genomes of 1000 actinobacteria strains.</title>
        <authorList>
            <person name="Klenk H.-P."/>
        </authorList>
    </citation>
    <scope>NUCLEOTIDE SEQUENCE [LARGE SCALE GENOMIC DNA]</scope>
    <source>
        <strain evidence="7 8">DSM 18966</strain>
    </source>
</reference>
<dbReference type="GO" id="GO:0016787">
    <property type="term" value="F:hydrolase activity"/>
    <property type="evidence" value="ECO:0007669"/>
    <property type="project" value="UniProtKB-UniRule"/>
</dbReference>
<dbReference type="GO" id="GO:0043138">
    <property type="term" value="F:3'-5' DNA helicase activity"/>
    <property type="evidence" value="ECO:0007669"/>
    <property type="project" value="TreeGrafter"/>
</dbReference>
<keyword evidence="4 5" id="KW-0067">ATP-binding</keyword>
<dbReference type="Pfam" id="PF00580">
    <property type="entry name" value="UvrD-helicase"/>
    <property type="match status" value="1"/>
</dbReference>
<dbReference type="PANTHER" id="PTHR11070">
    <property type="entry name" value="UVRD / RECB / PCRA DNA HELICASE FAMILY MEMBER"/>
    <property type="match status" value="1"/>
</dbReference>
<protein>
    <submittedName>
        <fullName evidence="7">AAA domain-containing protein</fullName>
    </submittedName>
</protein>
<dbReference type="AlphaFoldDB" id="A0A2A9E5X6"/>
<dbReference type="Gene3D" id="3.40.50.300">
    <property type="entry name" value="P-loop containing nucleotide triphosphate hydrolases"/>
    <property type="match status" value="2"/>
</dbReference>
<keyword evidence="8" id="KW-1185">Reference proteome</keyword>
<dbReference type="PROSITE" id="PS51198">
    <property type="entry name" value="UVRD_HELICASE_ATP_BIND"/>
    <property type="match status" value="1"/>
</dbReference>
<dbReference type="EMBL" id="PDJG01000001">
    <property type="protein sequence ID" value="PFG34056.1"/>
    <property type="molecule type" value="Genomic_DNA"/>
</dbReference>
<sequence>MRRHLEQLRRLTTVGYVVLEGRRRPGRRATPVELLVIGPGGLFLVDGRDLHEPTIDDGLLWSGGVDVTEQIYALADLGQTLEADLVLIGLSPNEVHPVVVLDAGAPLDELVDSVRIVDTDSVARVILSHGQRWPADLVEQVVGRCEELFSVRGEVAVEVGRTDADRPAPDPALDVALVESMLASPVDEWTVQLHPALAALVRRSFDGPARIYGPAGVGKTTVGLHRAAYLARLDPRERVLVTSLGEVLPAALARRFAALAPDAADRVDFMTVHDVAARILEARGSSVRADAARAITAFNRAWNRVGRDALGASNLPVTYWQEEVGAVVRGRGLTDLEAYLALDRVGRSYPITDAQRRSVWDLHGAYADELEAAGVTDWAGLVLCAEEALRDQPFGTVPGERTVTSLIVDEAQDLSCSQARLLRTVAGGGPGSLLLLDDGQQSIYPGGYSLAEAGIVIANRSIALETSFRRDDATTGASGGEVVRWHGAPSDVMTAVVDRVRGVVAGIGTNYGDVAVLSPTAGGARVAAAALVAAGLPVRRLADIEHEAGAPVDAVSVGTTRSARGLEFEQVLLWGFPAETSVLDGAVPEATREASERARRELSVGSTRARDGLWIATTVAS</sequence>
<evidence type="ECO:0000256" key="5">
    <source>
        <dbReference type="PROSITE-ProRule" id="PRU00560"/>
    </source>
</evidence>
<name>A0A2A9E5X6_9MICO</name>
<accession>A0A2A9E5X6</accession>
<dbReference type="GO" id="GO:0005524">
    <property type="term" value="F:ATP binding"/>
    <property type="evidence" value="ECO:0007669"/>
    <property type="project" value="UniProtKB-UniRule"/>
</dbReference>
<keyword evidence="2 5" id="KW-0378">Hydrolase</keyword>
<feature type="domain" description="UvrD-like helicase ATP-binding" evidence="6">
    <location>
        <begin position="192"/>
        <end position="514"/>
    </location>
</feature>
<dbReference type="InterPro" id="IPR014016">
    <property type="entry name" value="UvrD-like_ATP-bd"/>
</dbReference>
<dbReference type="InterPro" id="IPR013986">
    <property type="entry name" value="DExx_box_DNA_helicase_dom_sf"/>
</dbReference>
<proteinExistence type="predicted"/>
<gene>
    <name evidence="7" type="ORF">ATL42_1956</name>
</gene>
<dbReference type="GO" id="GO:0003677">
    <property type="term" value="F:DNA binding"/>
    <property type="evidence" value="ECO:0007669"/>
    <property type="project" value="InterPro"/>
</dbReference>